<evidence type="ECO:0000313" key="2">
    <source>
        <dbReference type="EMBL" id="MBO0904633.1"/>
    </source>
</evidence>
<accession>A0ABS3J4M2</accession>
<evidence type="ECO:0000313" key="3">
    <source>
        <dbReference type="Proteomes" id="UP000664288"/>
    </source>
</evidence>
<feature type="region of interest" description="Disordered" evidence="1">
    <location>
        <begin position="1"/>
        <end position="30"/>
    </location>
</feature>
<dbReference type="Proteomes" id="UP000664288">
    <property type="component" value="Unassembled WGS sequence"/>
</dbReference>
<name>A0ABS3J4M2_9HYPH</name>
<evidence type="ECO:0000256" key="1">
    <source>
        <dbReference type="SAM" id="MobiDB-lite"/>
    </source>
</evidence>
<dbReference type="RefSeq" id="WP_207351273.1">
    <property type="nucleotide sequence ID" value="NZ_JAFMPY010000013.1"/>
</dbReference>
<organism evidence="2 3">
    <name type="scientific">Jiella sonneratiae</name>
    <dbReference type="NCBI Taxonomy" id="2816856"/>
    <lineage>
        <taxon>Bacteria</taxon>
        <taxon>Pseudomonadati</taxon>
        <taxon>Pseudomonadota</taxon>
        <taxon>Alphaproteobacteria</taxon>
        <taxon>Hyphomicrobiales</taxon>
        <taxon>Aurantimonadaceae</taxon>
        <taxon>Jiella</taxon>
    </lineage>
</organism>
<dbReference type="EMBL" id="JAFMPY010000013">
    <property type="protein sequence ID" value="MBO0904633.1"/>
    <property type="molecule type" value="Genomic_DNA"/>
</dbReference>
<gene>
    <name evidence="2" type="ORF">J1C47_13370</name>
</gene>
<keyword evidence="3" id="KW-1185">Reference proteome</keyword>
<sequence>MAPGFANGPDWRRAIARAESGGHDGSDPGCTGAVCIGSPFGRRSRFCPSTASTPERDRDGGTIFDLVEIFRAGRTDPTMPRKMTITIAEDVFDGLTRAAGEGDVSAFTSRTCCVGT</sequence>
<protein>
    <submittedName>
        <fullName evidence="2">Uncharacterized protein</fullName>
    </submittedName>
</protein>
<proteinExistence type="predicted"/>
<comment type="caution">
    <text evidence="2">The sequence shown here is derived from an EMBL/GenBank/DDBJ whole genome shotgun (WGS) entry which is preliminary data.</text>
</comment>
<reference evidence="2 3" key="1">
    <citation type="submission" date="2021-03" db="EMBL/GenBank/DDBJ databases">
        <title>Whole genome sequence of Jiella sp. MQZ13P-4.</title>
        <authorList>
            <person name="Tuo L."/>
        </authorList>
    </citation>
    <scope>NUCLEOTIDE SEQUENCE [LARGE SCALE GENOMIC DNA]</scope>
    <source>
        <strain evidence="2 3">MQZ13P-4</strain>
    </source>
</reference>